<keyword evidence="5" id="KW-1185">Reference proteome</keyword>
<feature type="region of interest" description="Disordered" evidence="2">
    <location>
        <begin position="589"/>
        <end position="619"/>
    </location>
</feature>
<organism evidence="4 5">
    <name type="scientific">Diplocarpon coronariae</name>
    <dbReference type="NCBI Taxonomy" id="2795749"/>
    <lineage>
        <taxon>Eukaryota</taxon>
        <taxon>Fungi</taxon>
        <taxon>Dikarya</taxon>
        <taxon>Ascomycota</taxon>
        <taxon>Pezizomycotina</taxon>
        <taxon>Leotiomycetes</taxon>
        <taxon>Helotiales</taxon>
        <taxon>Drepanopezizaceae</taxon>
        <taxon>Diplocarpon</taxon>
    </lineage>
</organism>
<dbReference type="STRING" id="503106.A0A218YZQ0"/>
<dbReference type="OrthoDB" id="5985073at2759"/>
<evidence type="ECO:0000256" key="2">
    <source>
        <dbReference type="SAM" id="MobiDB-lite"/>
    </source>
</evidence>
<feature type="compositionally biased region" description="Polar residues" evidence="2">
    <location>
        <begin position="598"/>
        <end position="616"/>
    </location>
</feature>
<dbReference type="PANTHER" id="PTHR45964">
    <property type="entry name" value="WSCD FAMILY MEMBER CG9164"/>
    <property type="match status" value="1"/>
</dbReference>
<dbReference type="Proteomes" id="UP000242519">
    <property type="component" value="Unassembled WGS sequence"/>
</dbReference>
<reference evidence="4 5" key="1">
    <citation type="submission" date="2017-04" db="EMBL/GenBank/DDBJ databases">
        <title>Draft genome sequence of Marssonina coronaria NL1: causal agent of apple blotch.</title>
        <authorList>
            <person name="Cheng Q."/>
        </authorList>
    </citation>
    <scope>NUCLEOTIDE SEQUENCE [LARGE SCALE GENOMIC DNA]</scope>
    <source>
        <strain evidence="4 5">NL1</strain>
    </source>
</reference>
<protein>
    <recommendedName>
        <fullName evidence="3">WSC domain-containing protein</fullName>
    </recommendedName>
</protein>
<comment type="caution">
    <text evidence="4">The sequence shown here is derived from an EMBL/GenBank/DDBJ whole genome shotgun (WGS) entry which is preliminary data.</text>
</comment>
<dbReference type="InParanoid" id="A0A218YZQ0"/>
<dbReference type="AlphaFoldDB" id="A0A218YZQ0"/>
<sequence length="715" mass="72540">MKLPTRISALLAAYFMIGSQPFDGAADKLDCKDFAFNPILGVRQFTPPSLVILQPISITIVNEGGLSAVVSTKVLTTAAPTQTTVPSTTDFGLSSSFSPLVLQSQLNGSTARTSTDLSTSSSSSSAEPVVASSLDLSVSFAPSTTATLNLGSTLRTSVSASTSASLTTTRPKPQVVPAANGYRYVGCYTEVRGGGRALDGQSLPDDANTIEKCTAACAPYKYAGAEYGRECYCDDELNALSTTSSDAQCGMPCGGNDQEVCGGTGRLSVYERIGSNSTTQVSVSSIASQSSSSSASTDRASSASNSILASKSLPLRTSPTSLSASTARLAPSSSSVQGRVTTITISSKTYATPSLASSSAPSLSAGGSSMQAAMPSTSRSAFTATLVVSPSSISNTLVSPASLDISDPTPMLAPIIKTTSTVDAPFQAPSLGDVTSARMAHGMQPISSAGTVFRTTTESTSKTTSGLPSLSDEPRGPSSLPSVIVLNPAFSRMLTKSSWSDILSNPFPATTLAAPSISTLIVYNAPQPALLTSPPTMVSFRIISSTSADTSPPWISTPSDPYPPTPSIAPPLTIAPTPNPAETIASISAEPPADAPGRSTSLPSIDAVPSTQTADPSCSPGIPGAAPCCSLHPSAPWATQPDHFPSAYSPTANTARVATGGILSITAVPRTMPSSSSSSSSSEPLPATAAAAPSRDAAHATTAVLAWLAVLTVFL</sequence>
<dbReference type="PANTHER" id="PTHR45964:SF5">
    <property type="entry name" value="WSCD FAMILY MEMBER CG9164"/>
    <property type="match status" value="1"/>
</dbReference>
<proteinExistence type="predicted"/>
<dbReference type="SMART" id="SM00321">
    <property type="entry name" value="WSC"/>
    <property type="match status" value="1"/>
</dbReference>
<dbReference type="InterPro" id="IPR051589">
    <property type="entry name" value="Sialate-O-sulfotransferase"/>
</dbReference>
<feature type="compositionally biased region" description="Low complexity" evidence="2">
    <location>
        <begin position="455"/>
        <end position="465"/>
    </location>
</feature>
<evidence type="ECO:0000259" key="3">
    <source>
        <dbReference type="PROSITE" id="PS51212"/>
    </source>
</evidence>
<feature type="region of interest" description="Disordered" evidence="2">
    <location>
        <begin position="669"/>
        <end position="690"/>
    </location>
</feature>
<name>A0A218YZQ0_9HELO</name>
<accession>A0A218YZQ0</accession>
<feature type="compositionally biased region" description="Low complexity" evidence="2">
    <location>
        <begin position="353"/>
        <end position="369"/>
    </location>
</feature>
<feature type="region of interest" description="Disordered" evidence="2">
    <location>
        <begin position="454"/>
        <end position="478"/>
    </location>
</feature>
<evidence type="ECO:0000313" key="5">
    <source>
        <dbReference type="Proteomes" id="UP000242519"/>
    </source>
</evidence>
<dbReference type="Pfam" id="PF01822">
    <property type="entry name" value="WSC"/>
    <property type="match status" value="1"/>
</dbReference>
<dbReference type="InterPro" id="IPR002889">
    <property type="entry name" value="WSC_carb-bd"/>
</dbReference>
<dbReference type="PROSITE" id="PS51212">
    <property type="entry name" value="WSC"/>
    <property type="match status" value="1"/>
</dbReference>
<feature type="region of interest" description="Disordered" evidence="2">
    <location>
        <begin position="353"/>
        <end position="373"/>
    </location>
</feature>
<evidence type="ECO:0000256" key="1">
    <source>
        <dbReference type="ARBA" id="ARBA00022737"/>
    </source>
</evidence>
<gene>
    <name evidence="4" type="ORF">B2J93_1066</name>
</gene>
<keyword evidence="1" id="KW-0677">Repeat</keyword>
<feature type="domain" description="WSC" evidence="3">
    <location>
        <begin position="181"/>
        <end position="273"/>
    </location>
</feature>
<evidence type="ECO:0000313" key="4">
    <source>
        <dbReference type="EMBL" id="OWP01158.1"/>
    </source>
</evidence>
<dbReference type="EMBL" id="MZNU01000284">
    <property type="protein sequence ID" value="OWP01158.1"/>
    <property type="molecule type" value="Genomic_DNA"/>
</dbReference>